<dbReference type="PANTHER" id="PTHR20275:SF0">
    <property type="entry name" value="NAD KINASE"/>
    <property type="match status" value="1"/>
</dbReference>
<keyword evidence="3" id="KW-0521">NADP</keyword>
<dbReference type="Gene3D" id="2.60.200.30">
    <property type="entry name" value="Probable inorganic polyphosphate/atp-NAD kinase, domain 2"/>
    <property type="match status" value="1"/>
</dbReference>
<gene>
    <name evidence="6" type="ORF">AOC36_00090</name>
</gene>
<dbReference type="GO" id="GO:0051287">
    <property type="term" value="F:NAD binding"/>
    <property type="evidence" value="ECO:0007669"/>
    <property type="project" value="UniProtKB-ARBA"/>
</dbReference>
<reference evidence="6 7" key="1">
    <citation type="submission" date="2015-10" db="EMBL/GenBank/DDBJ databases">
        <title>Erysipelothrix larvae sp. LV19 isolated from the larval gut of the rhinoceros beetle, Trypoxylus dichotomus.</title>
        <authorList>
            <person name="Lim S."/>
            <person name="Kim B.-C."/>
        </authorList>
    </citation>
    <scope>NUCLEOTIDE SEQUENCE [LARGE SCALE GENOMIC DNA]</scope>
    <source>
        <strain evidence="6 7">LV19</strain>
    </source>
</reference>
<evidence type="ECO:0000256" key="2">
    <source>
        <dbReference type="ARBA" id="ARBA00022777"/>
    </source>
</evidence>
<evidence type="ECO:0000256" key="3">
    <source>
        <dbReference type="ARBA" id="ARBA00022857"/>
    </source>
</evidence>
<dbReference type="STRING" id="1514105.AOC36_00090"/>
<dbReference type="InterPro" id="IPR017437">
    <property type="entry name" value="ATP-NAD_kinase_PpnK-typ_C"/>
</dbReference>
<dbReference type="GO" id="GO:0003951">
    <property type="term" value="F:NAD+ kinase activity"/>
    <property type="evidence" value="ECO:0007669"/>
    <property type="project" value="UniProtKB-EC"/>
</dbReference>
<dbReference type="AlphaFoldDB" id="A0A109UGD4"/>
<dbReference type="Gene3D" id="3.40.50.10330">
    <property type="entry name" value="Probable inorganic polyphosphate/atp-NAD kinase, domain 1"/>
    <property type="match status" value="1"/>
</dbReference>
<dbReference type="GO" id="GO:0006741">
    <property type="term" value="P:NADP+ biosynthetic process"/>
    <property type="evidence" value="ECO:0007669"/>
    <property type="project" value="InterPro"/>
</dbReference>
<evidence type="ECO:0000256" key="4">
    <source>
        <dbReference type="ARBA" id="ARBA00023027"/>
    </source>
</evidence>
<proteinExistence type="predicted"/>
<dbReference type="PANTHER" id="PTHR20275">
    <property type="entry name" value="NAD KINASE"/>
    <property type="match status" value="1"/>
</dbReference>
<keyword evidence="7" id="KW-1185">Reference proteome</keyword>
<organism evidence="6 7">
    <name type="scientific">Erysipelothrix larvae</name>
    <dbReference type="NCBI Taxonomy" id="1514105"/>
    <lineage>
        <taxon>Bacteria</taxon>
        <taxon>Bacillati</taxon>
        <taxon>Bacillota</taxon>
        <taxon>Erysipelotrichia</taxon>
        <taxon>Erysipelotrichales</taxon>
        <taxon>Erysipelotrichaceae</taxon>
        <taxon>Erysipelothrix</taxon>
    </lineage>
</organism>
<evidence type="ECO:0000313" key="7">
    <source>
        <dbReference type="Proteomes" id="UP000063781"/>
    </source>
</evidence>
<dbReference type="InterPro" id="IPR002504">
    <property type="entry name" value="NADK"/>
</dbReference>
<dbReference type="InterPro" id="IPR016064">
    <property type="entry name" value="NAD/diacylglycerol_kinase_sf"/>
</dbReference>
<dbReference type="GO" id="GO:0019674">
    <property type="term" value="P:NAD+ metabolic process"/>
    <property type="evidence" value="ECO:0007669"/>
    <property type="project" value="InterPro"/>
</dbReference>
<dbReference type="NCBIfam" id="NF003424">
    <property type="entry name" value="PRK04885.1"/>
    <property type="match status" value="1"/>
</dbReference>
<keyword evidence="2 6" id="KW-0418">Kinase</keyword>
<protein>
    <submittedName>
        <fullName evidence="6">NAD+ kinase</fullName>
    </submittedName>
</protein>
<dbReference type="InterPro" id="IPR017438">
    <property type="entry name" value="ATP-NAD_kinase_N"/>
</dbReference>
<dbReference type="SUPFAM" id="SSF111331">
    <property type="entry name" value="NAD kinase/diacylglycerol kinase-like"/>
    <property type="match status" value="1"/>
</dbReference>
<dbReference type="KEGG" id="erl:AOC36_00090"/>
<keyword evidence="1" id="KW-0808">Transferase</keyword>
<keyword evidence="4" id="KW-0520">NAD</keyword>
<sequence length="261" mass="29975">MIRFTIETRRDNFSYELENTVKDELSKRGCIYDPQNPELVICIGGDGTLLHAFHRYLDKIDSISFVGIHTGTLGFSTDYILENIEEFFDDVTHKEPTYDDKRILEVTCFGKDGSKHSFFALNEIRVENIVKTQNIEVSLNGEYFEFFRGNGLCVSGQHGSTAYNRSIGGAVIYCNLDLLQVTEISGIHHRHARSLAAPLILDPDTIIQFSSDSFEHALLCYDHLHIHLDNIEHLEIKHNIKKMRFAHYKSISYIERLNALF</sequence>
<evidence type="ECO:0000256" key="5">
    <source>
        <dbReference type="ARBA" id="ARBA00047925"/>
    </source>
</evidence>
<dbReference type="OrthoDB" id="9774737at2"/>
<dbReference type="Proteomes" id="UP000063781">
    <property type="component" value="Chromosome"/>
</dbReference>
<accession>A0A109UGD4</accession>
<dbReference type="EMBL" id="CP013213">
    <property type="protein sequence ID" value="AMC92446.1"/>
    <property type="molecule type" value="Genomic_DNA"/>
</dbReference>
<evidence type="ECO:0000256" key="1">
    <source>
        <dbReference type="ARBA" id="ARBA00022679"/>
    </source>
</evidence>
<dbReference type="RefSeq" id="WP_067629635.1">
    <property type="nucleotide sequence ID" value="NZ_CP013213.1"/>
</dbReference>
<dbReference type="Pfam" id="PF20143">
    <property type="entry name" value="NAD_kinase_C"/>
    <property type="match status" value="1"/>
</dbReference>
<dbReference type="Pfam" id="PF01513">
    <property type="entry name" value="NAD_kinase"/>
    <property type="match status" value="1"/>
</dbReference>
<dbReference type="GO" id="GO:0005524">
    <property type="term" value="F:ATP binding"/>
    <property type="evidence" value="ECO:0007669"/>
    <property type="project" value="UniProtKB-ARBA"/>
</dbReference>
<comment type="catalytic activity">
    <reaction evidence="5">
        <text>NAD(+) + ATP = ADP + NADP(+) + H(+)</text>
        <dbReference type="Rhea" id="RHEA:18629"/>
        <dbReference type="ChEBI" id="CHEBI:15378"/>
        <dbReference type="ChEBI" id="CHEBI:30616"/>
        <dbReference type="ChEBI" id="CHEBI:57540"/>
        <dbReference type="ChEBI" id="CHEBI:58349"/>
        <dbReference type="ChEBI" id="CHEBI:456216"/>
        <dbReference type="EC" id="2.7.1.23"/>
    </reaction>
</comment>
<name>A0A109UGD4_9FIRM</name>
<evidence type="ECO:0000313" key="6">
    <source>
        <dbReference type="EMBL" id="AMC92446.1"/>
    </source>
</evidence>